<feature type="region of interest" description="Disordered" evidence="2">
    <location>
        <begin position="64"/>
        <end position="111"/>
    </location>
</feature>
<organism evidence="5 6">
    <name type="scientific">Xyrichtys novacula</name>
    <name type="common">Pearly razorfish</name>
    <name type="synonym">Hemipteronotus novacula</name>
    <dbReference type="NCBI Taxonomy" id="13765"/>
    <lineage>
        <taxon>Eukaryota</taxon>
        <taxon>Metazoa</taxon>
        <taxon>Chordata</taxon>
        <taxon>Craniata</taxon>
        <taxon>Vertebrata</taxon>
        <taxon>Euteleostomi</taxon>
        <taxon>Actinopterygii</taxon>
        <taxon>Neopterygii</taxon>
        <taxon>Teleostei</taxon>
        <taxon>Neoteleostei</taxon>
        <taxon>Acanthomorphata</taxon>
        <taxon>Eupercaria</taxon>
        <taxon>Labriformes</taxon>
        <taxon>Labridae</taxon>
        <taxon>Xyrichtys</taxon>
    </lineage>
</organism>
<dbReference type="EMBL" id="OY660876">
    <property type="protein sequence ID" value="CAJ1071040.1"/>
    <property type="molecule type" value="Genomic_DNA"/>
</dbReference>
<dbReference type="GO" id="GO:0006955">
    <property type="term" value="P:immune response"/>
    <property type="evidence" value="ECO:0007669"/>
    <property type="project" value="InterPro"/>
</dbReference>
<dbReference type="SUPFAM" id="SSF49842">
    <property type="entry name" value="TNF-like"/>
    <property type="match status" value="1"/>
</dbReference>
<evidence type="ECO:0000313" key="6">
    <source>
        <dbReference type="Proteomes" id="UP001178508"/>
    </source>
</evidence>
<dbReference type="GO" id="GO:0016020">
    <property type="term" value="C:membrane"/>
    <property type="evidence" value="ECO:0007669"/>
    <property type="project" value="InterPro"/>
</dbReference>
<feature type="domain" description="THD" evidence="4">
    <location>
        <begin position="125"/>
        <end position="235"/>
    </location>
</feature>
<proteinExistence type="inferred from homology"/>
<feature type="compositionally biased region" description="Low complexity" evidence="2">
    <location>
        <begin position="64"/>
        <end position="76"/>
    </location>
</feature>
<comment type="similarity">
    <text evidence="1">Belongs to the tumor necrosis factor family.</text>
</comment>
<dbReference type="Proteomes" id="UP001178508">
    <property type="component" value="Chromosome 13"/>
</dbReference>
<evidence type="ECO:0000256" key="1">
    <source>
        <dbReference type="ARBA" id="ARBA00008670"/>
    </source>
</evidence>
<dbReference type="AlphaFoldDB" id="A0AAV1GCQ6"/>
<evidence type="ECO:0000256" key="2">
    <source>
        <dbReference type="SAM" id="MobiDB-lite"/>
    </source>
</evidence>
<evidence type="ECO:0000313" key="5">
    <source>
        <dbReference type="EMBL" id="CAJ1071040.1"/>
    </source>
</evidence>
<dbReference type="GO" id="GO:0005164">
    <property type="term" value="F:tumor necrosis factor receptor binding"/>
    <property type="evidence" value="ECO:0007669"/>
    <property type="project" value="InterPro"/>
</dbReference>
<feature type="transmembrane region" description="Helical" evidence="3">
    <location>
        <begin position="42"/>
        <end position="60"/>
    </location>
</feature>
<sequence>MGQRQMRFTMPDEVACGSVDESVLILLKHCQEMKRQETRLRLISLLLLLGCAGLFIFTQLQRNSGSSGQQSSVGQSPVESRTEYLTADPQRNTERLRIDLTSPGDPDRNSSNTIEWSVVLCSDDSNYDEKERAIVIPEEGTYLVYIRMAFRCYNREHGSEKLHIKLNVQNKVYDNPECSRNNVRLLTNAVDSVQCGPGLFRTLSMIQLYSLMKGDHLSVSLEEGYGLVTQSSFGAIFT</sequence>
<keyword evidence="3" id="KW-0472">Membrane</keyword>
<keyword evidence="6" id="KW-1185">Reference proteome</keyword>
<protein>
    <submittedName>
        <fullName evidence="5">Uncharacterized protein LOC117831433</fullName>
    </submittedName>
</protein>
<name>A0AAV1GCQ6_XYRNO</name>
<dbReference type="Gene3D" id="2.60.120.40">
    <property type="match status" value="1"/>
</dbReference>
<dbReference type="InterPro" id="IPR006052">
    <property type="entry name" value="TNF_dom"/>
</dbReference>
<keyword evidence="3" id="KW-1133">Transmembrane helix</keyword>
<dbReference type="Pfam" id="PF00229">
    <property type="entry name" value="TNF"/>
    <property type="match status" value="1"/>
</dbReference>
<evidence type="ECO:0000256" key="3">
    <source>
        <dbReference type="SAM" id="Phobius"/>
    </source>
</evidence>
<accession>A0AAV1GCQ6</accession>
<reference evidence="5" key="1">
    <citation type="submission" date="2023-08" db="EMBL/GenBank/DDBJ databases">
        <authorList>
            <person name="Alioto T."/>
            <person name="Alioto T."/>
            <person name="Gomez Garrido J."/>
        </authorList>
    </citation>
    <scope>NUCLEOTIDE SEQUENCE</scope>
</reference>
<evidence type="ECO:0000259" key="4">
    <source>
        <dbReference type="Pfam" id="PF00229"/>
    </source>
</evidence>
<gene>
    <name evidence="5" type="ORF">XNOV1_A034755</name>
</gene>
<dbReference type="InterPro" id="IPR008983">
    <property type="entry name" value="Tumour_necrosis_fac-like_dom"/>
</dbReference>
<keyword evidence="3" id="KW-0812">Transmembrane</keyword>